<dbReference type="PANTHER" id="PTHR12677:SF59">
    <property type="entry name" value="GOLGI APPARATUS MEMBRANE PROTEIN TVP38-RELATED"/>
    <property type="match status" value="1"/>
</dbReference>
<feature type="domain" description="VTT" evidence="8">
    <location>
        <begin position="111"/>
        <end position="227"/>
    </location>
</feature>
<dbReference type="AlphaFoldDB" id="A0A437PDI3"/>
<evidence type="ECO:0000313" key="9">
    <source>
        <dbReference type="EMBL" id="RVU20315.1"/>
    </source>
</evidence>
<feature type="transmembrane region" description="Helical" evidence="6">
    <location>
        <begin position="96"/>
        <end position="115"/>
    </location>
</feature>
<feature type="transmembrane region" description="Helical" evidence="6">
    <location>
        <begin position="204"/>
        <end position="224"/>
    </location>
</feature>
<feature type="compositionally biased region" description="Basic and acidic residues" evidence="7">
    <location>
        <begin position="1"/>
        <end position="21"/>
    </location>
</feature>
<proteinExistence type="inferred from homology"/>
<evidence type="ECO:0000256" key="6">
    <source>
        <dbReference type="RuleBase" id="RU366058"/>
    </source>
</evidence>
<protein>
    <recommendedName>
        <fullName evidence="6">TVP38/TMEM64 family membrane protein</fullName>
    </recommendedName>
</protein>
<dbReference type="Pfam" id="PF09335">
    <property type="entry name" value="VTT_dom"/>
    <property type="match status" value="1"/>
</dbReference>
<evidence type="ECO:0000256" key="1">
    <source>
        <dbReference type="ARBA" id="ARBA00004651"/>
    </source>
</evidence>
<comment type="similarity">
    <text evidence="6">Belongs to the TVP38/TMEM64 family.</text>
</comment>
<keyword evidence="10" id="KW-1185">Reference proteome</keyword>
<dbReference type="OrthoDB" id="9779114at2"/>
<dbReference type="Proteomes" id="UP000286997">
    <property type="component" value="Unassembled WGS sequence"/>
</dbReference>
<dbReference type="InterPro" id="IPR015414">
    <property type="entry name" value="TMEM64"/>
</dbReference>
<keyword evidence="2 6" id="KW-1003">Cell membrane</keyword>
<evidence type="ECO:0000256" key="2">
    <source>
        <dbReference type="ARBA" id="ARBA00022475"/>
    </source>
</evidence>
<evidence type="ECO:0000259" key="8">
    <source>
        <dbReference type="Pfam" id="PF09335"/>
    </source>
</evidence>
<evidence type="ECO:0000256" key="7">
    <source>
        <dbReference type="SAM" id="MobiDB-lite"/>
    </source>
</evidence>
<dbReference type="InterPro" id="IPR032816">
    <property type="entry name" value="VTT_dom"/>
</dbReference>
<organism evidence="9 10">
    <name type="scientific">Methylobacterium oryzihabitans</name>
    <dbReference type="NCBI Taxonomy" id="2499852"/>
    <lineage>
        <taxon>Bacteria</taxon>
        <taxon>Pseudomonadati</taxon>
        <taxon>Pseudomonadota</taxon>
        <taxon>Alphaproteobacteria</taxon>
        <taxon>Hyphomicrobiales</taxon>
        <taxon>Methylobacteriaceae</taxon>
        <taxon>Methylobacterium</taxon>
    </lineage>
</organism>
<evidence type="ECO:0000256" key="5">
    <source>
        <dbReference type="ARBA" id="ARBA00023136"/>
    </source>
</evidence>
<evidence type="ECO:0000256" key="4">
    <source>
        <dbReference type="ARBA" id="ARBA00022989"/>
    </source>
</evidence>
<name>A0A437PDI3_9HYPH</name>
<feature type="transmembrane region" description="Helical" evidence="6">
    <location>
        <begin position="264"/>
        <end position="282"/>
    </location>
</feature>
<keyword evidence="4 6" id="KW-1133">Transmembrane helix</keyword>
<feature type="transmembrane region" description="Helical" evidence="6">
    <location>
        <begin position="122"/>
        <end position="147"/>
    </location>
</feature>
<dbReference type="EMBL" id="SACP01000004">
    <property type="protein sequence ID" value="RVU20315.1"/>
    <property type="molecule type" value="Genomic_DNA"/>
</dbReference>
<accession>A0A437PDI3</accession>
<comment type="caution">
    <text evidence="9">The sequence shown here is derived from an EMBL/GenBank/DDBJ whole genome shotgun (WGS) entry which is preliminary data.</text>
</comment>
<reference evidence="9 10" key="1">
    <citation type="submission" date="2019-01" db="EMBL/GenBank/DDBJ databases">
        <authorList>
            <person name="Chen W.-M."/>
        </authorList>
    </citation>
    <scope>NUCLEOTIDE SEQUENCE [LARGE SCALE GENOMIC DNA]</scope>
    <source>
        <strain evidence="9 10">TER-1</strain>
    </source>
</reference>
<feature type="transmembrane region" description="Helical" evidence="6">
    <location>
        <begin position="49"/>
        <end position="71"/>
    </location>
</feature>
<comment type="subcellular location">
    <subcellularLocation>
        <location evidence="1 6">Cell membrane</location>
        <topology evidence="1 6">Multi-pass membrane protein</topology>
    </subcellularLocation>
</comment>
<feature type="region of interest" description="Disordered" evidence="7">
    <location>
        <begin position="1"/>
        <end position="34"/>
    </location>
</feature>
<dbReference type="GO" id="GO:0005886">
    <property type="term" value="C:plasma membrane"/>
    <property type="evidence" value="ECO:0007669"/>
    <property type="project" value="UniProtKB-SubCell"/>
</dbReference>
<keyword evidence="5 6" id="KW-0472">Membrane</keyword>
<keyword evidence="3 6" id="KW-0812">Transmembrane</keyword>
<evidence type="ECO:0000313" key="10">
    <source>
        <dbReference type="Proteomes" id="UP000286997"/>
    </source>
</evidence>
<dbReference type="PANTHER" id="PTHR12677">
    <property type="entry name" value="GOLGI APPARATUS MEMBRANE PROTEIN TVP38-RELATED"/>
    <property type="match status" value="1"/>
</dbReference>
<gene>
    <name evidence="9" type="ORF">EOE48_05730</name>
</gene>
<evidence type="ECO:0000256" key="3">
    <source>
        <dbReference type="ARBA" id="ARBA00022692"/>
    </source>
</evidence>
<feature type="transmembrane region" description="Helical" evidence="6">
    <location>
        <begin position="175"/>
        <end position="192"/>
    </location>
</feature>
<sequence>MSGPDQTKDRVSGPDQTKDRVSGPGEDGDAPALPEEAVARAPWRRWLRVLPLVALVALSLGLLIGGAPRWFTLDHLLASRDLAQAVVTENRPRAVLMAYLFYVGTVVVSVPVSVVMTTLCGFLFGTVTGALVAIASATTGAVIVFGIGRTAAGELLLKHAGPRLRRFADGFREDAFSYVLFLRLLPIFPFWMTNLGPAVFGVRLRTFALATVLGISPGAFIYAATGARIEAVAAAHKEARDACLAAGGTACDDAISLSQVVTPGMIATLIGLGALALLPVVVRRLRRRPV</sequence>